<keyword evidence="2" id="KW-1185">Reference proteome</keyword>
<organism evidence="1 2">
    <name type="scientific">Paraburkholderia guartelaensis</name>
    <dbReference type="NCBI Taxonomy" id="2546446"/>
    <lineage>
        <taxon>Bacteria</taxon>
        <taxon>Pseudomonadati</taxon>
        <taxon>Pseudomonadota</taxon>
        <taxon>Betaproteobacteria</taxon>
        <taxon>Burkholderiales</taxon>
        <taxon>Burkholderiaceae</taxon>
        <taxon>Paraburkholderia</taxon>
    </lineage>
</organism>
<evidence type="ECO:0000313" key="2">
    <source>
        <dbReference type="Proteomes" id="UP001390669"/>
    </source>
</evidence>
<reference evidence="1 2" key="1">
    <citation type="submission" date="2024-01" db="EMBL/GenBank/DDBJ databases">
        <title>The diversity of rhizobia nodulating Mimosa spp. in eleven states of Brazil covering several biomes is determined by host plant, location, and edaphic factors.</title>
        <authorList>
            <person name="Rouws L."/>
            <person name="Barauna A."/>
            <person name="Beukes C."/>
            <person name="De Faria S.M."/>
            <person name="Gross E."/>
            <person name="Dos Reis Junior F.B."/>
            <person name="Simon M."/>
            <person name="Maluk M."/>
            <person name="Odee D.W."/>
            <person name="Kenicer G."/>
            <person name="Young J.P.W."/>
            <person name="Reis V.M."/>
            <person name="Zilli J."/>
            <person name="James E.K."/>
        </authorList>
    </citation>
    <scope>NUCLEOTIDE SEQUENCE [LARGE SCALE GENOMIC DNA]</scope>
    <source>
        <strain evidence="1 2">JPY164</strain>
    </source>
</reference>
<protein>
    <recommendedName>
        <fullName evidence="3">Plasmid stabilization protein</fullName>
    </recommendedName>
</protein>
<comment type="caution">
    <text evidence="1">The sequence shown here is derived from an EMBL/GenBank/DDBJ whole genome shotgun (WGS) entry which is preliminary data.</text>
</comment>
<proteinExistence type="predicted"/>
<dbReference type="EMBL" id="JAYMRW010000006">
    <property type="protein sequence ID" value="MEM5449094.1"/>
    <property type="molecule type" value="Genomic_DNA"/>
</dbReference>
<dbReference type="Proteomes" id="UP001390669">
    <property type="component" value="Unassembled WGS sequence"/>
</dbReference>
<evidence type="ECO:0000313" key="1">
    <source>
        <dbReference type="EMBL" id="MEM5449094.1"/>
    </source>
</evidence>
<evidence type="ECO:0008006" key="3">
    <source>
        <dbReference type="Google" id="ProtNLM"/>
    </source>
</evidence>
<name>A0ABU9SDN1_9BURK</name>
<dbReference type="RefSeq" id="WP_406952523.1">
    <property type="nucleotide sequence ID" value="NZ_JAYMRW010000006.1"/>
</dbReference>
<sequence length="97" mass="11308">MFANREFALIDWDKRLRIKPGQDMAKALQRLVATSNETIQRYAVDWLKSKLQYGGRMRDFVVALDRAMRELERVGIIVGGRIEISTKGKSQVLWRKL</sequence>
<accession>A0ABU9SDN1</accession>
<gene>
    <name evidence="1" type="ORF">VSR33_16565</name>
</gene>